<reference evidence="1 2" key="1">
    <citation type="submission" date="2013-07" db="EMBL/GenBank/DDBJ databases">
        <authorList>
            <person name="Stoco P.H."/>
            <person name="Wagner G."/>
            <person name="Gerber A."/>
            <person name="Zaha A."/>
            <person name="Thompson C."/>
            <person name="Bartholomeu D.C."/>
            <person name="Luckemeyer D.D."/>
            <person name="Bahia D."/>
            <person name="Loreto E."/>
            <person name="Prestes E.B."/>
            <person name="Lima F.M."/>
            <person name="Rodrigues-Luiz G."/>
            <person name="Vallejo G.A."/>
            <person name="Filho J.F."/>
            <person name="Monteiro K.M."/>
            <person name="Tyler K.M."/>
            <person name="de Almeida L.G."/>
            <person name="Ortiz M.F."/>
            <person name="Siervo M.A."/>
            <person name="de Moraes M.H."/>
            <person name="Cunha O.L."/>
            <person name="Mendonca-Neto R."/>
            <person name="Silva R."/>
            <person name="Teixeira S.M."/>
            <person name="Murta S.M."/>
            <person name="Sincero T.C."/>
            <person name="Mendes T.A."/>
            <person name="Urmenyi T.P."/>
            <person name="Silva V.G."/>
            <person name="da Rocha W.D."/>
            <person name="Andersson B."/>
            <person name="Romanha A.J."/>
            <person name="Steindel M."/>
            <person name="de Vasconcelos A.T."/>
            <person name="Grisard E.C."/>
        </authorList>
    </citation>
    <scope>NUCLEOTIDE SEQUENCE [LARGE SCALE GENOMIC DNA]</scope>
    <source>
        <strain evidence="1 2">SC58</strain>
    </source>
</reference>
<organism evidence="1 2">
    <name type="scientific">Trypanosoma rangeli SC58</name>
    <dbReference type="NCBI Taxonomy" id="429131"/>
    <lineage>
        <taxon>Eukaryota</taxon>
        <taxon>Discoba</taxon>
        <taxon>Euglenozoa</taxon>
        <taxon>Kinetoplastea</taxon>
        <taxon>Metakinetoplastina</taxon>
        <taxon>Trypanosomatida</taxon>
        <taxon>Trypanosomatidae</taxon>
        <taxon>Trypanosoma</taxon>
        <taxon>Herpetosoma</taxon>
    </lineage>
</organism>
<dbReference type="EMBL" id="AUPL01003278">
    <property type="protein sequence ID" value="ESL09009.1"/>
    <property type="molecule type" value="Genomic_DNA"/>
</dbReference>
<gene>
    <name evidence="1" type="ORF">TRSC58_03278</name>
</gene>
<accession>A0A061J275</accession>
<dbReference type="AlphaFoldDB" id="A0A061J275"/>
<keyword evidence="2" id="KW-1185">Reference proteome</keyword>
<dbReference type="Proteomes" id="UP000031737">
    <property type="component" value="Unassembled WGS sequence"/>
</dbReference>
<comment type="caution">
    <text evidence="1">The sequence shown here is derived from an EMBL/GenBank/DDBJ whole genome shotgun (WGS) entry which is preliminary data.</text>
</comment>
<name>A0A061J275_TRYRA</name>
<proteinExistence type="predicted"/>
<protein>
    <submittedName>
        <fullName evidence="1">Uncharacterized protein</fullName>
    </submittedName>
</protein>
<sequence length="215" mass="24773">MRLHHLLYDPFQSLLLSTQTDQFDVKFCDALLNWGRHLILSPATPYPLQFICVSTPHRHEGARLLHLTAHVLDEKCLFHLTLANRVHASHYLQLQLPLLLQEVVQLLLQLHRASLILYTLLFQLLLLLSGKGESRLRLLAPHHDNTAACLHPVEVIHQRRHRRLHRIKSQVKMRSPTSCPCLFDVFPCFLLLRLVCLCLPSGEKAPFQSQTPLLP</sequence>
<dbReference type="VEuPathDB" id="TriTrypDB:TRSC58_03278"/>
<evidence type="ECO:0000313" key="2">
    <source>
        <dbReference type="Proteomes" id="UP000031737"/>
    </source>
</evidence>
<evidence type="ECO:0000313" key="1">
    <source>
        <dbReference type="EMBL" id="ESL09009.1"/>
    </source>
</evidence>